<dbReference type="AlphaFoldDB" id="A0A396GEG3"/>
<reference evidence="2" key="1">
    <citation type="journal article" date="2018" name="Nat. Plants">
        <title>Whole-genome landscape of Medicago truncatula symbiotic genes.</title>
        <authorList>
            <person name="Pecrix Y."/>
            <person name="Staton S.E."/>
            <person name="Sallet E."/>
            <person name="Lelandais-Briere C."/>
            <person name="Moreau S."/>
            <person name="Carrere S."/>
            <person name="Blein T."/>
            <person name="Jardinaud M.F."/>
            <person name="Latrasse D."/>
            <person name="Zouine M."/>
            <person name="Zahm M."/>
            <person name="Kreplak J."/>
            <person name="Mayjonade B."/>
            <person name="Satge C."/>
            <person name="Perez M."/>
            <person name="Cauet S."/>
            <person name="Marande W."/>
            <person name="Chantry-Darmon C."/>
            <person name="Lopez-Roques C."/>
            <person name="Bouchez O."/>
            <person name="Berard A."/>
            <person name="Debelle F."/>
            <person name="Munos S."/>
            <person name="Bendahmane A."/>
            <person name="Berges H."/>
            <person name="Niebel A."/>
            <person name="Buitink J."/>
            <person name="Frugier F."/>
            <person name="Benhamed M."/>
            <person name="Crespi M."/>
            <person name="Gouzy J."/>
            <person name="Gamas P."/>
        </authorList>
    </citation>
    <scope>NUCLEOTIDE SEQUENCE [LARGE SCALE GENOMIC DNA]</scope>
    <source>
        <strain evidence="2">cv. Jemalong A17</strain>
    </source>
</reference>
<dbReference type="PANTHER" id="PTHR47718">
    <property type="entry name" value="OS01G0519700 PROTEIN"/>
    <property type="match status" value="1"/>
</dbReference>
<evidence type="ECO:0000313" key="2">
    <source>
        <dbReference type="Proteomes" id="UP000265566"/>
    </source>
</evidence>
<sequence length="107" mass="12566">MLPTHRKMNEYDKYQMSIMRNVGVKTRHIFGLFSHQAGGYNKVGYRRVDMYNEQQRQRKSIVCDAKKTLDFLTECSLKDDGFYCSHTIDKDGGLEQLFWCDGTARKD</sequence>
<dbReference type="PANTHER" id="PTHR47718:SF15">
    <property type="entry name" value="PROTEIN FAR1-RELATED SEQUENCE 5-LIKE"/>
    <property type="match status" value="1"/>
</dbReference>
<protein>
    <recommendedName>
        <fullName evidence="3">Protein FAR1-RELATED SEQUENCE</fullName>
    </recommendedName>
</protein>
<organism evidence="1 2">
    <name type="scientific">Medicago truncatula</name>
    <name type="common">Barrel medic</name>
    <name type="synonym">Medicago tribuloides</name>
    <dbReference type="NCBI Taxonomy" id="3880"/>
    <lineage>
        <taxon>Eukaryota</taxon>
        <taxon>Viridiplantae</taxon>
        <taxon>Streptophyta</taxon>
        <taxon>Embryophyta</taxon>
        <taxon>Tracheophyta</taxon>
        <taxon>Spermatophyta</taxon>
        <taxon>Magnoliopsida</taxon>
        <taxon>eudicotyledons</taxon>
        <taxon>Gunneridae</taxon>
        <taxon>Pentapetalae</taxon>
        <taxon>rosids</taxon>
        <taxon>fabids</taxon>
        <taxon>Fabales</taxon>
        <taxon>Fabaceae</taxon>
        <taxon>Papilionoideae</taxon>
        <taxon>50 kb inversion clade</taxon>
        <taxon>NPAAA clade</taxon>
        <taxon>Hologalegina</taxon>
        <taxon>IRL clade</taxon>
        <taxon>Trifolieae</taxon>
        <taxon>Medicago</taxon>
    </lineage>
</organism>
<proteinExistence type="predicted"/>
<dbReference type="Gramene" id="rna45152">
    <property type="protein sequence ID" value="RHN39153.1"/>
    <property type="gene ID" value="gene45152"/>
</dbReference>
<name>A0A396GEG3_MEDTR</name>
<dbReference type="Proteomes" id="UP000265566">
    <property type="component" value="Chromosome 8"/>
</dbReference>
<evidence type="ECO:0008006" key="3">
    <source>
        <dbReference type="Google" id="ProtNLM"/>
    </source>
</evidence>
<evidence type="ECO:0000313" key="1">
    <source>
        <dbReference type="EMBL" id="RHN39153.1"/>
    </source>
</evidence>
<gene>
    <name evidence="1" type="ORF">MtrunA17_Chr8g0340801</name>
</gene>
<accession>A0A396GEG3</accession>
<comment type="caution">
    <text evidence="1">The sequence shown here is derived from an EMBL/GenBank/DDBJ whole genome shotgun (WGS) entry which is preliminary data.</text>
</comment>
<dbReference type="EMBL" id="PSQE01000008">
    <property type="protein sequence ID" value="RHN39153.1"/>
    <property type="molecule type" value="Genomic_DNA"/>
</dbReference>